<reference evidence="1 2" key="1">
    <citation type="submission" date="2016-10" db="EMBL/GenBank/DDBJ databases">
        <authorList>
            <person name="de Groot N.N."/>
        </authorList>
    </citation>
    <scope>NUCLEOTIDE SEQUENCE [LARGE SCALE GENOMIC DNA]</scope>
    <source>
        <strain evidence="1 2">Sb09</strain>
    </source>
</reference>
<dbReference type="EMBL" id="FNGX01000002">
    <property type="protein sequence ID" value="SDL48870.1"/>
    <property type="molecule type" value="Genomic_DNA"/>
</dbReference>
<name>A0A1G9KG49_STREI</name>
<evidence type="ECO:0000313" key="2">
    <source>
        <dbReference type="Proteomes" id="UP000183162"/>
    </source>
</evidence>
<dbReference type="OrthoDB" id="2223141at2"/>
<gene>
    <name evidence="1" type="ORF">SAMN05216400_0828</name>
</gene>
<dbReference type="RefSeq" id="WP_074566670.1">
    <property type="nucleotide sequence ID" value="NZ_FNGX01000002.1"/>
</dbReference>
<organism evidence="1 2">
    <name type="scientific">Streptococcus equinus</name>
    <name type="common">Streptococcus bovis</name>
    <dbReference type="NCBI Taxonomy" id="1335"/>
    <lineage>
        <taxon>Bacteria</taxon>
        <taxon>Bacillati</taxon>
        <taxon>Bacillota</taxon>
        <taxon>Bacilli</taxon>
        <taxon>Lactobacillales</taxon>
        <taxon>Streptococcaceae</taxon>
        <taxon>Streptococcus</taxon>
    </lineage>
</organism>
<protein>
    <submittedName>
        <fullName evidence="1">Uncharacterized protein</fullName>
    </submittedName>
</protein>
<evidence type="ECO:0000313" key="1">
    <source>
        <dbReference type="EMBL" id="SDL48870.1"/>
    </source>
</evidence>
<sequence length="108" mass="12661">MQMEHVTDSVTIYSDGANLQVIHDLGPEFVLDFVLEKEPAYNIDNLGKTDYSYHLRPFFSVSGFCSKGSDDLHRLKWAILQFQEFKDYLKENQAEMLEWYFNPKGETE</sequence>
<proteinExistence type="predicted"/>
<dbReference type="Proteomes" id="UP000183162">
    <property type="component" value="Unassembled WGS sequence"/>
</dbReference>
<accession>A0A1G9KG49</accession>
<dbReference type="AlphaFoldDB" id="A0A1G9KG49"/>